<gene>
    <name evidence="1" type="ORF">NCGR_LOCUS31019</name>
</gene>
<protein>
    <submittedName>
        <fullName evidence="1">Uncharacterized protein</fullName>
    </submittedName>
</protein>
<reference evidence="1" key="1">
    <citation type="submission" date="2020-10" db="EMBL/GenBank/DDBJ databases">
        <authorList>
            <person name="Han B."/>
            <person name="Lu T."/>
            <person name="Zhao Q."/>
            <person name="Huang X."/>
            <person name="Zhao Y."/>
        </authorList>
    </citation>
    <scope>NUCLEOTIDE SEQUENCE</scope>
</reference>
<evidence type="ECO:0000313" key="2">
    <source>
        <dbReference type="Proteomes" id="UP000604825"/>
    </source>
</evidence>
<name>A0A811PM31_9POAL</name>
<evidence type="ECO:0000313" key="1">
    <source>
        <dbReference type="EMBL" id="CAD6246775.1"/>
    </source>
</evidence>
<organism evidence="1 2">
    <name type="scientific">Miscanthus lutarioriparius</name>
    <dbReference type="NCBI Taxonomy" id="422564"/>
    <lineage>
        <taxon>Eukaryota</taxon>
        <taxon>Viridiplantae</taxon>
        <taxon>Streptophyta</taxon>
        <taxon>Embryophyta</taxon>
        <taxon>Tracheophyta</taxon>
        <taxon>Spermatophyta</taxon>
        <taxon>Magnoliopsida</taxon>
        <taxon>Liliopsida</taxon>
        <taxon>Poales</taxon>
        <taxon>Poaceae</taxon>
        <taxon>PACMAD clade</taxon>
        <taxon>Panicoideae</taxon>
        <taxon>Andropogonodae</taxon>
        <taxon>Andropogoneae</taxon>
        <taxon>Saccharinae</taxon>
        <taxon>Miscanthus</taxon>
    </lineage>
</organism>
<dbReference type="EMBL" id="CAJGYO010000007">
    <property type="protein sequence ID" value="CAD6246775.1"/>
    <property type="molecule type" value="Genomic_DNA"/>
</dbReference>
<comment type="caution">
    <text evidence="1">The sequence shown here is derived from an EMBL/GenBank/DDBJ whole genome shotgun (WGS) entry which is preliminary data.</text>
</comment>
<accession>A0A811PM31</accession>
<sequence>MALSTSSLSFPPDLFSPLLRRRWPSAAAVLLLHSCLPSCFAGSNARALPRWRRLSVLGPQLQRLPSHDLEFAMLARRLNCCPLCALKSWSETHGSRTAGKWLTLTAARSFLVTSSRWTLFSGLIVTLLSCLDFQFHPGARRLALWPLILIL</sequence>
<dbReference type="AlphaFoldDB" id="A0A811PM31"/>
<dbReference type="Proteomes" id="UP000604825">
    <property type="component" value="Unassembled WGS sequence"/>
</dbReference>
<keyword evidence="2" id="KW-1185">Reference proteome</keyword>
<proteinExistence type="predicted"/>